<sequence>MRHELLRTASWDSYPGKVCEKQIDFTLLGLCSLSKTKFNVEDMLHTSLPGLSGLSGPGVGADAVR</sequence>
<dbReference type="KEGG" id="chig:CH63R_11185"/>
<name>A0A1B7XXJ5_COLHI</name>
<dbReference type="AlphaFoldDB" id="A0A1B7XXJ5"/>
<accession>A0A1B7XXJ5</accession>
<protein>
    <submittedName>
        <fullName evidence="1">Uncharacterized protein</fullName>
    </submittedName>
</protein>
<dbReference type="VEuPathDB" id="FungiDB:CH63R_11185"/>
<dbReference type="EMBL" id="LTAN01000008">
    <property type="protein sequence ID" value="OBR04482.1"/>
    <property type="molecule type" value="Genomic_DNA"/>
</dbReference>
<evidence type="ECO:0000313" key="2">
    <source>
        <dbReference type="Proteomes" id="UP000092177"/>
    </source>
</evidence>
<evidence type="ECO:0000313" key="1">
    <source>
        <dbReference type="EMBL" id="OBR04482.1"/>
    </source>
</evidence>
<dbReference type="RefSeq" id="XP_018153000.1">
    <property type="nucleotide sequence ID" value="XM_018306159.1"/>
</dbReference>
<comment type="caution">
    <text evidence="1">The sequence shown here is derived from an EMBL/GenBank/DDBJ whole genome shotgun (WGS) entry which is preliminary data.</text>
</comment>
<reference evidence="2" key="1">
    <citation type="journal article" date="2017" name="BMC Genomics">
        <title>Gapless genome assembly of Colletotrichum higginsianum reveals chromosome structure and association of transposable elements with secondary metabolite gene clusters.</title>
        <authorList>
            <person name="Dallery J.-F."/>
            <person name="Lapalu N."/>
            <person name="Zampounis A."/>
            <person name="Pigne S."/>
            <person name="Luyten I."/>
            <person name="Amselem J."/>
            <person name="Wittenberg A.H.J."/>
            <person name="Zhou S."/>
            <person name="de Queiroz M.V."/>
            <person name="Robin G.P."/>
            <person name="Auger A."/>
            <person name="Hainaut M."/>
            <person name="Henrissat B."/>
            <person name="Kim K.-T."/>
            <person name="Lee Y.-H."/>
            <person name="Lespinet O."/>
            <person name="Schwartz D.C."/>
            <person name="Thon M.R."/>
            <person name="O'Connell R.J."/>
        </authorList>
    </citation>
    <scope>NUCLEOTIDE SEQUENCE [LARGE SCALE GENOMIC DNA]</scope>
    <source>
        <strain evidence="2">IMI 349063</strain>
    </source>
</reference>
<dbReference type="Proteomes" id="UP000092177">
    <property type="component" value="Chromosome 8"/>
</dbReference>
<gene>
    <name evidence="1" type="ORF">CH63R_11185</name>
</gene>
<proteinExistence type="predicted"/>
<keyword evidence="2" id="KW-1185">Reference proteome</keyword>
<dbReference type="GeneID" id="28870266"/>
<organism evidence="1 2">
    <name type="scientific">Colletotrichum higginsianum (strain IMI 349063)</name>
    <name type="common">Crucifer anthracnose fungus</name>
    <dbReference type="NCBI Taxonomy" id="759273"/>
    <lineage>
        <taxon>Eukaryota</taxon>
        <taxon>Fungi</taxon>
        <taxon>Dikarya</taxon>
        <taxon>Ascomycota</taxon>
        <taxon>Pezizomycotina</taxon>
        <taxon>Sordariomycetes</taxon>
        <taxon>Hypocreomycetidae</taxon>
        <taxon>Glomerellales</taxon>
        <taxon>Glomerellaceae</taxon>
        <taxon>Colletotrichum</taxon>
        <taxon>Colletotrichum destructivum species complex</taxon>
    </lineage>
</organism>